<keyword evidence="2" id="KW-0946">Virion</keyword>
<evidence type="ECO:0000313" key="4">
    <source>
        <dbReference type="EMBL" id="CAB5218448.1"/>
    </source>
</evidence>
<name>A0A6J7WNM1_9CAUD</name>
<comment type="subcellular location">
    <subcellularLocation>
        <location evidence="1">Virion</location>
    </subcellularLocation>
</comment>
<reference evidence="4" key="1">
    <citation type="submission" date="2020-05" db="EMBL/GenBank/DDBJ databases">
        <authorList>
            <person name="Chiriac C."/>
            <person name="Salcher M."/>
            <person name="Ghai R."/>
            <person name="Kavagutti S V."/>
        </authorList>
    </citation>
    <scope>NUCLEOTIDE SEQUENCE</scope>
</reference>
<evidence type="ECO:0000256" key="1">
    <source>
        <dbReference type="ARBA" id="ARBA00004328"/>
    </source>
</evidence>
<organism evidence="4">
    <name type="scientific">uncultured Caudovirales phage</name>
    <dbReference type="NCBI Taxonomy" id="2100421"/>
    <lineage>
        <taxon>Viruses</taxon>
        <taxon>Duplodnaviria</taxon>
        <taxon>Heunggongvirae</taxon>
        <taxon>Uroviricota</taxon>
        <taxon>Caudoviricetes</taxon>
        <taxon>Peduoviridae</taxon>
        <taxon>Maltschvirus</taxon>
        <taxon>Maltschvirus maltsch</taxon>
    </lineage>
</organism>
<dbReference type="InterPro" id="IPR030392">
    <property type="entry name" value="S74_ICA"/>
</dbReference>
<dbReference type="PROSITE" id="PS51688">
    <property type="entry name" value="ICA"/>
    <property type="match status" value="1"/>
</dbReference>
<evidence type="ECO:0000259" key="3">
    <source>
        <dbReference type="PROSITE" id="PS51688"/>
    </source>
</evidence>
<protein>
    <submittedName>
        <fullName evidence="4">Intramolecular chaperone auto-processing domain containing protein</fullName>
    </submittedName>
</protein>
<dbReference type="EMBL" id="LR798258">
    <property type="protein sequence ID" value="CAB5218448.1"/>
    <property type="molecule type" value="Genomic_DNA"/>
</dbReference>
<gene>
    <name evidence="4" type="ORF">UFOVP213_17</name>
</gene>
<sequence length="1104" mass="114176">MSNQLVISSGAKVRNLDGVITGSTGVLNSLPINGSNGIPQLDVNGKILVSQLPNSVMEYKGTWDASTNTPTLVNGTGNQGDVYLCSVAGTVNFGAGPIAFVVSDQVIYSGTIWQKASGTSGTVTSVSVTESGDALTITGSPVTTSGTINIGFAGTSAQYVAGNGSLVTFPDLTGYVTLTTNQTISGAKTFTTSNVFSGANLFTTFSQRFNQGLGILETANPGSSYGYTNIVGAVNGLALRLSDDGKKTFAFASGTSNNTFTFPDASGTVALTSNLTAYVPYTGATADLNLGTHNLFTNNLFEGFTSVSASSTPIVLTIASTPVYLVTGSGGQTIKLPDATTLPLGTVFVFNNNQSSGAILVNNNSNTLVVSIPSGGYCNLELTDNSIAAGSWDRHFQAPSNVSWSTNTFDYPGSITSATWNGNVVAINRGGTGASTASTALANLGGVPTTRTLTINGTTYDLSADRSWSINSMVYPSAGIAVSTGTAWGTSITDNSSNWNTAYSLRITSATSPLSITSNVLSISQASGSTSGYLSSTDWTTFNSKQGAITLTTTGTSGAATLVGSTLNIPQYQAAGTYVTSVTGTSPIVSSGGTTPAISITQATTSTNGYLSSTDWNTFNGKQNALTNPVTGTGTSGQVTYFNGTSSVTGSNNLKFDGTNLSIGNPSSPLAQLHVYNASAAATILLQTNSTTDYSEIAVRNNSSTATSYFRQYSTATTGSDFGISRAGLALFFSNYATNFAIGTRNGGDLILGTADTERARILASNGYVGINTSSPSYLLDVNGTGRFGGTSTYNGFLIGSHSNNVGAAIYNKGLANATLYADSASTVLNAETNLYLRTGNTDRLTIASTGAATFSSSVTAATSILNSSATTMLYINTTNASGASNVYQQNGTNVGWIGNGSSSLIGGSTTDFTINGQTNINFAIGGYGKMLLNSTGKFLIGTTTDAGGELQVLGQIRARGGTAGLYFQNQASTNNFAIYGNTSIYFYNSDVGLISSIHYATGVYTPLSDFNKKKDFEDSTIGLNAILGLKPTLYRMKSDDTEGNKELGFIAQEVNEFIPQAFVESGDEDNKFIGLNYNAITATLVKAIQEQQKQIEELKAKIK</sequence>
<dbReference type="GO" id="GO:0098015">
    <property type="term" value="C:virus tail"/>
    <property type="evidence" value="ECO:0007669"/>
    <property type="project" value="UniProtKB-KW"/>
</dbReference>
<evidence type="ECO:0000256" key="2">
    <source>
        <dbReference type="ARBA" id="ARBA00022732"/>
    </source>
</evidence>
<keyword evidence="2" id="KW-1227">Viral tail protein</keyword>
<accession>A0A6J7WNM1</accession>
<dbReference type="Pfam" id="PF13884">
    <property type="entry name" value="Peptidase_S74"/>
    <property type="match status" value="1"/>
</dbReference>
<feature type="domain" description="Peptidase S74" evidence="3">
    <location>
        <begin position="1009"/>
        <end position="1103"/>
    </location>
</feature>
<proteinExistence type="predicted"/>